<dbReference type="Gene3D" id="3.90.180.10">
    <property type="entry name" value="Medium-chain alcohol dehydrogenases, catalytic domain"/>
    <property type="match status" value="1"/>
</dbReference>
<protein>
    <submittedName>
        <fullName evidence="3">NADP-dependent oxidoreductase</fullName>
    </submittedName>
</protein>
<dbReference type="PANTHER" id="PTHR43205:SF7">
    <property type="entry name" value="PROSTAGLANDIN REDUCTASE 1"/>
    <property type="match status" value="1"/>
</dbReference>
<dbReference type="Gene3D" id="3.40.50.720">
    <property type="entry name" value="NAD(P)-binding Rossmann-like Domain"/>
    <property type="match status" value="1"/>
</dbReference>
<dbReference type="EMBL" id="CP023270">
    <property type="protein sequence ID" value="AVJ27878.1"/>
    <property type="molecule type" value="Genomic_DNA"/>
</dbReference>
<dbReference type="CDD" id="cd05288">
    <property type="entry name" value="PGDH"/>
    <property type="match status" value="1"/>
</dbReference>
<gene>
    <name evidence="3" type="ORF">CLM73_12530</name>
</gene>
<proteinExistence type="predicted"/>
<keyword evidence="4" id="KW-1185">Reference proteome</keyword>
<dbReference type="InterPro" id="IPR041694">
    <property type="entry name" value="ADH_N_2"/>
</dbReference>
<feature type="domain" description="Enoyl reductase (ER)" evidence="2">
    <location>
        <begin position="22"/>
        <end position="308"/>
    </location>
</feature>
<keyword evidence="1" id="KW-0560">Oxidoreductase</keyword>
<dbReference type="InterPro" id="IPR011032">
    <property type="entry name" value="GroES-like_sf"/>
</dbReference>
<dbReference type="Pfam" id="PF16884">
    <property type="entry name" value="ADH_N_2"/>
    <property type="match status" value="1"/>
</dbReference>
<dbReference type="InterPro" id="IPR036291">
    <property type="entry name" value="NAD(P)-bd_dom_sf"/>
</dbReference>
<dbReference type="InterPro" id="IPR020843">
    <property type="entry name" value="ER"/>
</dbReference>
<dbReference type="OrthoDB" id="9805663at2"/>
<dbReference type="SUPFAM" id="SSF51735">
    <property type="entry name" value="NAD(P)-binding Rossmann-fold domains"/>
    <property type="match status" value="1"/>
</dbReference>
<dbReference type="RefSeq" id="WP_105238715.1">
    <property type="nucleotide sequence ID" value="NZ_CP023270.1"/>
</dbReference>
<reference evidence="3 4" key="1">
    <citation type="submission" date="2017-09" db="EMBL/GenBank/DDBJ databases">
        <title>Genomic, metabolic, and phenotypic characteristics of bacterial isolates from the natural microbiome of the model nematode Caenorhabditis elegans.</title>
        <authorList>
            <person name="Zimmermann J."/>
            <person name="Obeng N."/>
            <person name="Yang W."/>
            <person name="Obeng O."/>
            <person name="Kissoyan K."/>
            <person name="Pees B."/>
            <person name="Dirksen P."/>
            <person name="Hoppner M."/>
            <person name="Franke A."/>
            <person name="Rosenstiel P."/>
            <person name="Leippe M."/>
            <person name="Dierking K."/>
            <person name="Kaleta C."/>
            <person name="Schulenburg H."/>
        </authorList>
    </citation>
    <scope>NUCLEOTIDE SEQUENCE [LARGE SCALE GENOMIC DNA]</scope>
    <source>
        <strain evidence="3 4">MYb73</strain>
    </source>
</reference>
<accession>A0A2S0I791</accession>
<evidence type="ECO:0000313" key="3">
    <source>
        <dbReference type="EMBL" id="AVJ27878.1"/>
    </source>
</evidence>
<evidence type="ECO:0000256" key="1">
    <source>
        <dbReference type="ARBA" id="ARBA00023002"/>
    </source>
</evidence>
<name>A0A2S0I791_9BURK</name>
<organism evidence="3 4">
    <name type="scientific">Achromobacter spanius</name>
    <dbReference type="NCBI Taxonomy" id="217203"/>
    <lineage>
        <taxon>Bacteria</taxon>
        <taxon>Pseudomonadati</taxon>
        <taxon>Pseudomonadota</taxon>
        <taxon>Betaproteobacteria</taxon>
        <taxon>Burkholderiales</taxon>
        <taxon>Alcaligenaceae</taxon>
        <taxon>Achromobacter</taxon>
    </lineage>
</organism>
<evidence type="ECO:0000259" key="2">
    <source>
        <dbReference type="SMART" id="SM00829"/>
    </source>
</evidence>
<dbReference type="PANTHER" id="PTHR43205">
    <property type="entry name" value="PROSTAGLANDIN REDUCTASE"/>
    <property type="match status" value="1"/>
</dbReference>
<dbReference type="Proteomes" id="UP000239477">
    <property type="component" value="Chromosome"/>
</dbReference>
<dbReference type="FunFam" id="3.40.50.720:FF:000121">
    <property type="entry name" value="Prostaglandin reductase 2"/>
    <property type="match status" value="1"/>
</dbReference>
<sequence length="349" mass="37558">MPQSASTNRRIVLAARPHGEPTDADFRLETGDIPQPGQGEVLLRTVYLSLDPYMRGRMSDAPSYADPVQIGEPMVGGTVTRVHASNNPQFQVGEWVLAQTGWQDFAVSDGAGLLRLGANPENPSWSLGVLGMPGFTGYMGLLDIGQPKAGETVVVAAASGAVGAVVGQIAKIHGCRVVGIAGGPDKCRYVVEELGFDECVDHRQPDLPGRLAKAAPQGIDVYFENVGGAVFDAVLPLLNPRARIPVCGLISAYNATSQAEGPDRLGLLMRTILTKRLRMQGFIIFNEYAHRYGEFREAMQDLIKQGRIKYREDVVDGLENAPRGLIGLLKGENAGKRIVRVGPDEWSAT</sequence>
<dbReference type="InterPro" id="IPR013149">
    <property type="entry name" value="ADH-like_C"/>
</dbReference>
<dbReference type="SMART" id="SM00829">
    <property type="entry name" value="PKS_ER"/>
    <property type="match status" value="1"/>
</dbReference>
<dbReference type="AlphaFoldDB" id="A0A2S0I791"/>
<dbReference type="SUPFAM" id="SSF50129">
    <property type="entry name" value="GroES-like"/>
    <property type="match status" value="1"/>
</dbReference>
<dbReference type="GO" id="GO:0016628">
    <property type="term" value="F:oxidoreductase activity, acting on the CH-CH group of donors, NAD or NADP as acceptor"/>
    <property type="evidence" value="ECO:0007669"/>
    <property type="project" value="InterPro"/>
</dbReference>
<dbReference type="InterPro" id="IPR045010">
    <property type="entry name" value="MDR_fam"/>
</dbReference>
<evidence type="ECO:0000313" key="4">
    <source>
        <dbReference type="Proteomes" id="UP000239477"/>
    </source>
</evidence>
<dbReference type="Pfam" id="PF00107">
    <property type="entry name" value="ADH_zinc_N"/>
    <property type="match status" value="1"/>
</dbReference>